<dbReference type="Gene3D" id="3.90.1150.50">
    <property type="entry name" value="Transcription-repair-coupling factor, D7 domain"/>
    <property type="match status" value="1"/>
</dbReference>
<dbReference type="GO" id="GO:0016787">
    <property type="term" value="F:hydrolase activity"/>
    <property type="evidence" value="ECO:0007669"/>
    <property type="project" value="UniProtKB-KW"/>
</dbReference>
<evidence type="ECO:0000256" key="6">
    <source>
        <dbReference type="ARBA" id="ARBA00022840"/>
    </source>
</evidence>
<dbReference type="CDD" id="cd17991">
    <property type="entry name" value="DEXHc_TRCF"/>
    <property type="match status" value="1"/>
</dbReference>
<dbReference type="SMART" id="SM00487">
    <property type="entry name" value="DEXDc"/>
    <property type="match status" value="1"/>
</dbReference>
<organism evidence="11">
    <name type="scientific">freshwater metagenome</name>
    <dbReference type="NCBI Taxonomy" id="449393"/>
    <lineage>
        <taxon>unclassified sequences</taxon>
        <taxon>metagenomes</taxon>
        <taxon>ecological metagenomes</taxon>
    </lineage>
</organism>
<evidence type="ECO:0000259" key="10">
    <source>
        <dbReference type="PROSITE" id="PS51194"/>
    </source>
</evidence>
<dbReference type="PANTHER" id="PTHR47964">
    <property type="entry name" value="ATP-DEPENDENT DNA HELICASE HOMOLOG RECG, CHLOROPLASTIC"/>
    <property type="match status" value="1"/>
</dbReference>
<dbReference type="GO" id="GO:0006281">
    <property type="term" value="P:DNA repair"/>
    <property type="evidence" value="ECO:0007669"/>
    <property type="project" value="UniProtKB-KW"/>
</dbReference>
<dbReference type="InterPro" id="IPR036101">
    <property type="entry name" value="CarD-like/TRCF_RID_sf"/>
</dbReference>
<dbReference type="Pfam" id="PF03461">
    <property type="entry name" value="TRCF"/>
    <property type="match status" value="1"/>
</dbReference>
<sequence length="1125" mass="122878">MTASSVDQSPAPDRDEPLSALLPLANSKGQLDRLRAEGGSAFVSSGMRPFVLAALAAADSETPLLVIAGDDAAARRLADDLRAWLKPRPVLLYPTRGIAGGSHLAPPSHLIGLRLGALDALAGSDFADGAPVVVASAVALAEKVPEADLRPHGFSVIKGDRFRMSEMLPKLVDCGYERVEQVTERGQFSVRGDIIDIYPATAEHAVRIDLWDEDIEALRWFSTFTQRSLGIADEVFLAPAAELRLDLREAAEYAALEDPEDRLPLADLLPLDRYVAPLDLIDSASIVIAASEEIKPSLDDWWLDVEATLGEADAAALNSTPVEVEEALGRRSVASLAIHDSGQEIAWRGGTPAIAARTLKDAEPDLERLTRDGYRVTVAFPWRGDADRAALNLVRMVAVPLGEEVPEEGSLVFTAARITEGFVCSDLALAVIPADRLVRRRVRSREPRHGRAALKSFTDLKAGDTVVHEDHGIARFTGFDTKTVAGVTRDYLQLEFLGGDKVFMPVDQLAKITRHLGSGSEDPGLSKLGGNAWERIKSKARAAADRLAGELLNLYAERRRRRGHAFAPDGEEQRDFEASFPHRETPDQLEAIEQVKADMESPEPMDRLICGDVGYGKTEVALRAAFKCALEGRQVLVLVPTTILAQQHFGTFAERFSAHPLIVDHVSRFRSAAEQKEVVAAFNDGKVDVLVGTHRLLGRDIQPKDLGLIIVDEEQRFGVKQKELLRQLKLRTDVMAMSATPIPRTLQMSLAGVRDISVIETPPEGRRPVRTYVGEYDEELLRTALQRELDRKGKAFYLHNRIETIEATAQQISSLVPKARVEIAHGALEEGDLEERMLRFVRGEADVLVCTSIIEAGLDIPEANTLIVERADTLGLSQLYQIRGRVGRGSERANAYLFYPSAAALTHDAAQRLAALSDHTELGSGFRIAMRDLEIRGAGNLLGPEQSGHVAALGFELYMKLLDEAVAEMEGSSESELRSVRIDVQIDAWVPEEYVKYERAKIDIHRRVASAADVAELEDLRSELEDRFGPVPDPVDRLLGMQRAQVRLGMAGARDASFRQGKLTIGGLDLLPEAAKELRDRIPVAAWKSGAGTVTVPVEDEPQSRYEALVHVADTLAAVTAGSGT</sequence>
<proteinExistence type="inferred from homology"/>
<dbReference type="Gene3D" id="3.40.50.11180">
    <property type="match status" value="1"/>
</dbReference>
<reference evidence="11" key="1">
    <citation type="submission" date="2020-05" db="EMBL/GenBank/DDBJ databases">
        <authorList>
            <person name="Chiriac C."/>
            <person name="Salcher M."/>
            <person name="Ghai R."/>
            <person name="Kavagutti S V."/>
        </authorList>
    </citation>
    <scope>NUCLEOTIDE SEQUENCE</scope>
</reference>
<keyword evidence="4" id="KW-0378">Hydrolase</keyword>
<keyword evidence="1" id="KW-0963">Cytoplasm</keyword>
<dbReference type="AlphaFoldDB" id="A0A6J7EG91"/>
<dbReference type="HAMAP" id="MF_00969">
    <property type="entry name" value="TRCF"/>
    <property type="match status" value="1"/>
</dbReference>
<keyword evidence="3" id="KW-0227">DNA damage</keyword>
<dbReference type="PANTHER" id="PTHR47964:SF1">
    <property type="entry name" value="ATP-DEPENDENT DNA HELICASE HOMOLOG RECG, CHLOROPLASTIC"/>
    <property type="match status" value="1"/>
</dbReference>
<dbReference type="SMART" id="SM00982">
    <property type="entry name" value="TRCF"/>
    <property type="match status" value="1"/>
</dbReference>
<keyword evidence="8" id="KW-0234">DNA repair</keyword>
<dbReference type="SMART" id="SM00490">
    <property type="entry name" value="HELICc"/>
    <property type="match status" value="1"/>
</dbReference>
<evidence type="ECO:0000313" key="11">
    <source>
        <dbReference type="EMBL" id="CAB4880104.1"/>
    </source>
</evidence>
<evidence type="ECO:0000259" key="9">
    <source>
        <dbReference type="PROSITE" id="PS51192"/>
    </source>
</evidence>
<keyword evidence="2" id="KW-0547">Nucleotide-binding</keyword>
<dbReference type="Pfam" id="PF00270">
    <property type="entry name" value="DEAD"/>
    <property type="match status" value="1"/>
</dbReference>
<keyword evidence="6" id="KW-0067">ATP-binding</keyword>
<dbReference type="InterPro" id="IPR003711">
    <property type="entry name" value="CarD-like/TRCF_RID"/>
</dbReference>
<dbReference type="Pfam" id="PF17757">
    <property type="entry name" value="UvrB_inter"/>
    <property type="match status" value="1"/>
</dbReference>
<protein>
    <submittedName>
        <fullName evidence="11">Unannotated protein</fullName>
    </submittedName>
</protein>
<dbReference type="EMBL" id="CAFBLU010000027">
    <property type="protein sequence ID" value="CAB4880104.1"/>
    <property type="molecule type" value="Genomic_DNA"/>
</dbReference>
<keyword evidence="7" id="KW-0238">DNA-binding</keyword>
<dbReference type="Gene3D" id="3.30.2060.10">
    <property type="entry name" value="Penicillin-binding protein 1b domain"/>
    <property type="match status" value="1"/>
</dbReference>
<dbReference type="PROSITE" id="PS51194">
    <property type="entry name" value="HELICASE_CTER"/>
    <property type="match status" value="1"/>
</dbReference>
<dbReference type="GO" id="GO:0003684">
    <property type="term" value="F:damaged DNA binding"/>
    <property type="evidence" value="ECO:0007669"/>
    <property type="project" value="InterPro"/>
</dbReference>
<dbReference type="InterPro" id="IPR005118">
    <property type="entry name" value="TRCF_C"/>
</dbReference>
<dbReference type="InterPro" id="IPR004576">
    <property type="entry name" value="Mfd"/>
</dbReference>
<evidence type="ECO:0000256" key="1">
    <source>
        <dbReference type="ARBA" id="ARBA00022490"/>
    </source>
</evidence>
<dbReference type="SUPFAM" id="SSF141259">
    <property type="entry name" value="CarD-like"/>
    <property type="match status" value="1"/>
</dbReference>
<dbReference type="SMART" id="SM01058">
    <property type="entry name" value="CarD_TRCF"/>
    <property type="match status" value="1"/>
</dbReference>
<name>A0A6J7EG91_9ZZZZ</name>
<dbReference type="InterPro" id="IPR001650">
    <property type="entry name" value="Helicase_C-like"/>
</dbReference>
<evidence type="ECO:0000256" key="4">
    <source>
        <dbReference type="ARBA" id="ARBA00022801"/>
    </source>
</evidence>
<dbReference type="InterPro" id="IPR011545">
    <property type="entry name" value="DEAD/DEAH_box_helicase_dom"/>
</dbReference>
<dbReference type="InterPro" id="IPR047112">
    <property type="entry name" value="RecG/Mfd"/>
</dbReference>
<dbReference type="InterPro" id="IPR014001">
    <property type="entry name" value="Helicase_ATP-bd"/>
</dbReference>
<keyword evidence="5" id="KW-0347">Helicase</keyword>
<dbReference type="Pfam" id="PF02559">
    <property type="entry name" value="CarD_TRCF_RID"/>
    <property type="match status" value="1"/>
</dbReference>
<dbReference type="InterPro" id="IPR037235">
    <property type="entry name" value="TRCF-like_C_D7"/>
</dbReference>
<dbReference type="InterPro" id="IPR041471">
    <property type="entry name" value="UvrB_inter"/>
</dbReference>
<dbReference type="SUPFAM" id="SSF52540">
    <property type="entry name" value="P-loop containing nucleoside triphosphate hydrolases"/>
    <property type="match status" value="3"/>
</dbReference>
<dbReference type="SUPFAM" id="SSF143517">
    <property type="entry name" value="TRCF domain-like"/>
    <property type="match status" value="1"/>
</dbReference>
<dbReference type="GO" id="GO:0005524">
    <property type="term" value="F:ATP binding"/>
    <property type="evidence" value="ECO:0007669"/>
    <property type="project" value="UniProtKB-KW"/>
</dbReference>
<accession>A0A6J7EG91</accession>
<gene>
    <name evidence="11" type="ORF">UFOPK3444_01316</name>
</gene>
<dbReference type="NCBIfam" id="TIGR00580">
    <property type="entry name" value="mfd"/>
    <property type="match status" value="1"/>
</dbReference>
<evidence type="ECO:0000256" key="2">
    <source>
        <dbReference type="ARBA" id="ARBA00022741"/>
    </source>
</evidence>
<feature type="domain" description="Helicase ATP-binding" evidence="9">
    <location>
        <begin position="598"/>
        <end position="759"/>
    </location>
</feature>
<dbReference type="Gene3D" id="3.40.50.300">
    <property type="entry name" value="P-loop containing nucleotide triphosphate hydrolases"/>
    <property type="match status" value="2"/>
</dbReference>
<evidence type="ECO:0000256" key="8">
    <source>
        <dbReference type="ARBA" id="ARBA00023204"/>
    </source>
</evidence>
<dbReference type="Gene3D" id="2.40.10.170">
    <property type="match status" value="1"/>
</dbReference>
<evidence type="ECO:0000256" key="5">
    <source>
        <dbReference type="ARBA" id="ARBA00022806"/>
    </source>
</evidence>
<dbReference type="InterPro" id="IPR027417">
    <property type="entry name" value="P-loop_NTPase"/>
</dbReference>
<evidence type="ECO:0000256" key="7">
    <source>
        <dbReference type="ARBA" id="ARBA00023125"/>
    </source>
</evidence>
<dbReference type="GO" id="GO:0003678">
    <property type="term" value="F:DNA helicase activity"/>
    <property type="evidence" value="ECO:0007669"/>
    <property type="project" value="TreeGrafter"/>
</dbReference>
<dbReference type="PROSITE" id="PS51192">
    <property type="entry name" value="HELICASE_ATP_BIND_1"/>
    <property type="match status" value="1"/>
</dbReference>
<feature type="domain" description="Helicase C-terminal" evidence="10">
    <location>
        <begin position="768"/>
        <end position="934"/>
    </location>
</feature>
<dbReference type="Pfam" id="PF00271">
    <property type="entry name" value="Helicase_C"/>
    <property type="match status" value="1"/>
</dbReference>
<evidence type="ECO:0000256" key="3">
    <source>
        <dbReference type="ARBA" id="ARBA00022763"/>
    </source>
</evidence>